<dbReference type="STRING" id="759851.SAMN04244570_2108"/>
<accession>F9DS58</accession>
<proteinExistence type="predicted"/>
<dbReference type="EMBL" id="AFPZ01000046">
    <property type="protein sequence ID" value="EGQ26358.1"/>
    <property type="molecule type" value="Genomic_DNA"/>
</dbReference>
<dbReference type="eggNOG" id="ENOG502ZFQ6">
    <property type="taxonomic scope" value="Bacteria"/>
</dbReference>
<organism evidence="2 3">
    <name type="scientific">Sporosarcina newyorkensis 2681</name>
    <dbReference type="NCBI Taxonomy" id="1027292"/>
    <lineage>
        <taxon>Bacteria</taxon>
        <taxon>Bacillati</taxon>
        <taxon>Bacillota</taxon>
        <taxon>Bacilli</taxon>
        <taxon>Bacillales</taxon>
        <taxon>Caryophanaceae</taxon>
        <taxon>Sporosarcina</taxon>
    </lineage>
</organism>
<dbReference type="AlphaFoldDB" id="F9DS58"/>
<gene>
    <name evidence="2" type="ORF">HMPREF9372_1638</name>
</gene>
<feature type="compositionally biased region" description="Polar residues" evidence="1">
    <location>
        <begin position="70"/>
        <end position="81"/>
    </location>
</feature>
<evidence type="ECO:0000256" key="1">
    <source>
        <dbReference type="SAM" id="MobiDB-lite"/>
    </source>
</evidence>
<reference evidence="2 3" key="1">
    <citation type="submission" date="2011-04" db="EMBL/GenBank/DDBJ databases">
        <authorList>
            <person name="Muzny D."/>
            <person name="Qin X."/>
            <person name="Deng J."/>
            <person name="Jiang H."/>
            <person name="Liu Y."/>
            <person name="Qu J."/>
            <person name="Song X.-Z."/>
            <person name="Zhang L."/>
            <person name="Thornton R."/>
            <person name="Coyle M."/>
            <person name="Francisco L."/>
            <person name="Jackson L."/>
            <person name="Javaid M."/>
            <person name="Korchina V."/>
            <person name="Kovar C."/>
            <person name="Mata R."/>
            <person name="Mathew T."/>
            <person name="Ngo R."/>
            <person name="Nguyen L."/>
            <person name="Nguyen N."/>
            <person name="Okwuonu G."/>
            <person name="Ongeri F."/>
            <person name="Pham C."/>
            <person name="Simmons D."/>
            <person name="Wilczek-Boney K."/>
            <person name="Hale W."/>
            <person name="Jakkamsetti A."/>
            <person name="Pham P."/>
            <person name="Ruth R."/>
            <person name="San Lucas F."/>
            <person name="Warren J."/>
            <person name="Zhang J."/>
            <person name="Zhao Z."/>
            <person name="Zhou C."/>
            <person name="Zhu D."/>
            <person name="Lee S."/>
            <person name="Bess C."/>
            <person name="Blankenburg K."/>
            <person name="Forbes L."/>
            <person name="Fu Q."/>
            <person name="Gubbala S."/>
            <person name="Hirani K."/>
            <person name="Jayaseelan J.C."/>
            <person name="Lara F."/>
            <person name="Munidasa M."/>
            <person name="Palculict T."/>
            <person name="Patil S."/>
            <person name="Pu L.-L."/>
            <person name="Saada N."/>
            <person name="Tang L."/>
            <person name="Weissenberger G."/>
            <person name="Zhu Y."/>
            <person name="Hemphill L."/>
            <person name="Shang Y."/>
            <person name="Youmans B."/>
            <person name="Ayvaz T."/>
            <person name="Ross M."/>
            <person name="Santibanez J."/>
            <person name="Aqrawi P."/>
            <person name="Gross S."/>
            <person name="Joshi V."/>
            <person name="Fowler G."/>
            <person name="Nazareth L."/>
            <person name="Reid J."/>
            <person name="Worley K."/>
            <person name="Petrosino J."/>
            <person name="Highlander S."/>
            <person name="Gibbs R."/>
        </authorList>
    </citation>
    <scope>NUCLEOTIDE SEQUENCE [LARGE SCALE GENOMIC DNA]</scope>
    <source>
        <strain evidence="2 3">2681</strain>
    </source>
</reference>
<sequence>MKGRNGNMTIVDGKYPNKKDLEPKVKAEIHNGKRVSATDELPLADPADSDSTAVFRENAQDDTGKHRPSAYSQNKSPSQNYHDLKPGEQFPFGDQEEYNRKYNHEAHNQWNEHKTINKTNDPS</sequence>
<feature type="compositionally biased region" description="Basic and acidic residues" evidence="1">
    <location>
        <begin position="97"/>
        <end position="115"/>
    </location>
</feature>
<feature type="region of interest" description="Disordered" evidence="1">
    <location>
        <begin position="1"/>
        <end position="123"/>
    </location>
</feature>
<protein>
    <submittedName>
        <fullName evidence="2">Uncharacterized protein</fullName>
    </submittedName>
</protein>
<evidence type="ECO:0000313" key="2">
    <source>
        <dbReference type="EMBL" id="EGQ26358.1"/>
    </source>
</evidence>
<dbReference type="Proteomes" id="UP000005316">
    <property type="component" value="Unassembled WGS sequence"/>
</dbReference>
<evidence type="ECO:0000313" key="3">
    <source>
        <dbReference type="Proteomes" id="UP000005316"/>
    </source>
</evidence>
<dbReference type="HOGENOM" id="CLU_2013840_0_0_9"/>
<name>F9DS58_9BACL</name>
<feature type="compositionally biased region" description="Basic and acidic residues" evidence="1">
    <location>
        <begin position="15"/>
        <end position="31"/>
    </location>
</feature>
<comment type="caution">
    <text evidence="2">The sequence shown here is derived from an EMBL/GenBank/DDBJ whole genome shotgun (WGS) entry which is preliminary data.</text>
</comment>